<dbReference type="InterPro" id="IPR000868">
    <property type="entry name" value="Isochorismatase-like_dom"/>
</dbReference>
<comment type="similarity">
    <text evidence="1">Belongs to the isochorismatase family.</text>
</comment>
<keyword evidence="2" id="KW-0378">Hydrolase</keyword>
<dbReference type="SUPFAM" id="SSF52499">
    <property type="entry name" value="Isochorismatase-like hydrolases"/>
    <property type="match status" value="1"/>
</dbReference>
<evidence type="ECO:0000313" key="5">
    <source>
        <dbReference type="Proteomes" id="UP001203852"/>
    </source>
</evidence>
<name>A0AAN6E3W4_9EURO</name>
<dbReference type="PANTHER" id="PTHR43540:SF16">
    <property type="entry name" value="ISOCHORISMATASE-LIKE DOMAIN-CONTAINING PROTEIN"/>
    <property type="match status" value="1"/>
</dbReference>
<dbReference type="CDD" id="cd00431">
    <property type="entry name" value="cysteine_hydrolases"/>
    <property type="match status" value="1"/>
</dbReference>
<organism evidence="4 5">
    <name type="scientific">Exophiala viscosa</name>
    <dbReference type="NCBI Taxonomy" id="2486360"/>
    <lineage>
        <taxon>Eukaryota</taxon>
        <taxon>Fungi</taxon>
        <taxon>Dikarya</taxon>
        <taxon>Ascomycota</taxon>
        <taxon>Pezizomycotina</taxon>
        <taxon>Eurotiomycetes</taxon>
        <taxon>Chaetothyriomycetidae</taxon>
        <taxon>Chaetothyriales</taxon>
        <taxon>Herpotrichiellaceae</taxon>
        <taxon>Exophiala</taxon>
    </lineage>
</organism>
<evidence type="ECO:0000256" key="2">
    <source>
        <dbReference type="ARBA" id="ARBA00022801"/>
    </source>
</evidence>
<dbReference type="EMBL" id="MU404350">
    <property type="protein sequence ID" value="KAI1617446.1"/>
    <property type="molecule type" value="Genomic_DNA"/>
</dbReference>
<dbReference type="Gene3D" id="3.40.50.850">
    <property type="entry name" value="Isochorismatase-like"/>
    <property type="match status" value="1"/>
</dbReference>
<dbReference type="InterPro" id="IPR050272">
    <property type="entry name" value="Isochorismatase-like_hydrls"/>
</dbReference>
<feature type="domain" description="Isochorismatase-like" evidence="3">
    <location>
        <begin position="7"/>
        <end position="181"/>
    </location>
</feature>
<dbReference type="AlphaFoldDB" id="A0AAN6E3W4"/>
<keyword evidence="5" id="KW-1185">Reference proteome</keyword>
<gene>
    <name evidence="4" type="ORF">EDD36DRAFT_1183</name>
</gene>
<protein>
    <submittedName>
        <fullName evidence="4">Isochorismatase-like protein</fullName>
    </submittedName>
</protein>
<proteinExistence type="inferred from homology"/>
<dbReference type="InterPro" id="IPR036380">
    <property type="entry name" value="Isochorismatase-like_sf"/>
</dbReference>
<dbReference type="Proteomes" id="UP001203852">
    <property type="component" value="Unassembled WGS sequence"/>
</dbReference>
<evidence type="ECO:0000259" key="3">
    <source>
        <dbReference type="Pfam" id="PF00857"/>
    </source>
</evidence>
<dbReference type="GO" id="GO:0016787">
    <property type="term" value="F:hydrolase activity"/>
    <property type="evidence" value="ECO:0007669"/>
    <property type="project" value="UniProtKB-KW"/>
</dbReference>
<dbReference type="Pfam" id="PF00857">
    <property type="entry name" value="Isochorismatase"/>
    <property type="match status" value="1"/>
</dbReference>
<comment type="caution">
    <text evidence="4">The sequence shown here is derived from an EMBL/GenBank/DDBJ whole genome shotgun (WGS) entry which is preliminary data.</text>
</comment>
<dbReference type="PANTHER" id="PTHR43540">
    <property type="entry name" value="PEROXYUREIDOACRYLATE/UREIDOACRYLATE AMIDOHYDROLASE-RELATED"/>
    <property type="match status" value="1"/>
</dbReference>
<reference evidence="4" key="1">
    <citation type="journal article" date="2022" name="bioRxiv">
        <title>Deciphering the potential niche of two novel black yeast fungi from a biological soil crust based on their genomes, phenotypes, and melanin regulation.</title>
        <authorList>
            <consortium name="DOE Joint Genome Institute"/>
            <person name="Carr E.C."/>
            <person name="Barton Q."/>
            <person name="Grambo S."/>
            <person name="Sullivan M."/>
            <person name="Renfro C.M."/>
            <person name="Kuo A."/>
            <person name="Pangilinan J."/>
            <person name="Lipzen A."/>
            <person name="Keymanesh K."/>
            <person name="Savage E."/>
            <person name="Barry K."/>
            <person name="Grigoriev I.V."/>
            <person name="Riekhof W.R."/>
            <person name="Harris S.S."/>
        </authorList>
    </citation>
    <scope>NUCLEOTIDE SEQUENCE</scope>
    <source>
        <strain evidence="4">JF 03-4F</strain>
    </source>
</reference>
<accession>A0AAN6E3W4</accession>
<evidence type="ECO:0000313" key="4">
    <source>
        <dbReference type="EMBL" id="KAI1617446.1"/>
    </source>
</evidence>
<sequence>MATEKQALVLIDPLNDFIHPEGKLYPAVQDSLTKTNTVENLRRLAHGAREKGIPIYYGLHQQYKEGNYDGWKHAKQNHERSKQSQAFAGWGGEILEGYEPQLSNGDVVVSRHWNSSSFRNTDLDYQLRQRDITHLTFAGLVTNTCVESTAREAVELGYKVTLISDATAGFSQALKEAATDVIWPTIYVDEVLKTEEWVARLKKV</sequence>
<evidence type="ECO:0000256" key="1">
    <source>
        <dbReference type="ARBA" id="ARBA00006336"/>
    </source>
</evidence>